<evidence type="ECO:0000256" key="3">
    <source>
        <dbReference type="ARBA" id="ARBA00022688"/>
    </source>
</evidence>
<dbReference type="PANTHER" id="PTHR43464:SF19">
    <property type="entry name" value="UBIQUINONE BIOSYNTHESIS O-METHYLTRANSFERASE, MITOCHONDRIAL"/>
    <property type="match status" value="1"/>
</dbReference>
<protein>
    <recommendedName>
        <fullName evidence="5">Ubiquinone biosynthesis O-methyltransferase</fullName>
    </recommendedName>
    <alternativeName>
        <fullName evidence="5">2-polyprenyl-6-hydroxyphenol methylase</fullName>
        <ecNumber evidence="5">2.1.1.222</ecNumber>
    </alternativeName>
    <alternativeName>
        <fullName evidence="5">3-demethylubiquinone 3-O-methyltransferase</fullName>
        <ecNumber evidence="5">2.1.1.64</ecNumber>
    </alternativeName>
</protein>
<dbReference type="HAMAP" id="MF_00472">
    <property type="entry name" value="UbiG"/>
    <property type="match status" value="1"/>
</dbReference>
<feature type="binding site" evidence="5">
    <location>
        <position position="78"/>
    </location>
    <ligand>
        <name>S-adenosyl-L-methionine</name>
        <dbReference type="ChEBI" id="CHEBI:59789"/>
    </ligand>
</feature>
<evidence type="ECO:0000313" key="7">
    <source>
        <dbReference type="EMBL" id="ROQ27407.1"/>
    </source>
</evidence>
<feature type="binding site" evidence="5">
    <location>
        <position position="122"/>
    </location>
    <ligand>
        <name>S-adenosyl-L-methionine</name>
        <dbReference type="ChEBI" id="CHEBI:59789"/>
    </ligand>
</feature>
<comment type="similarity">
    <text evidence="5">Belongs to the methyltransferase superfamily. UbiG/COQ3 family.</text>
</comment>
<reference evidence="7 8" key="1">
    <citation type="submission" date="2018-11" db="EMBL/GenBank/DDBJ databases">
        <title>Genomic Encyclopedia of Type Strains, Phase IV (KMG-IV): sequencing the most valuable type-strain genomes for metagenomic binning, comparative biology and taxonomic classification.</title>
        <authorList>
            <person name="Goeker M."/>
        </authorList>
    </citation>
    <scope>NUCLEOTIDE SEQUENCE [LARGE SCALE GENOMIC DNA]</scope>
    <source>
        <strain evidence="7 8">DSM 21945</strain>
    </source>
</reference>
<evidence type="ECO:0000256" key="2">
    <source>
        <dbReference type="ARBA" id="ARBA00022679"/>
    </source>
</evidence>
<dbReference type="UniPathway" id="UPA00232"/>
<sequence length="234" mass="25576">MNNNVDNTEIAKFEAMAHRWWDKEGEFKPLHQLNPVRLAFVEEMADGIGNKRIVDIGCGGGILSESMARLGAVVTGADMGTEPLNVARAHAEEVGVALEYRQITAEALAEELPGQFDVVTCMEMLEHVPDPQSVVSACAKLCKPGGMLVFSTLNRTPKAWALGVFAAERILRWLPAGTHDFQKFIKPAELMAFCDNAGLIPLKAVGMSYNLLTGQFSRSEKLDMNYLVAARKPA</sequence>
<evidence type="ECO:0000256" key="5">
    <source>
        <dbReference type="HAMAP-Rule" id="MF_00472"/>
    </source>
</evidence>
<evidence type="ECO:0000256" key="1">
    <source>
        <dbReference type="ARBA" id="ARBA00022603"/>
    </source>
</evidence>
<comment type="catalytic activity">
    <reaction evidence="5">
        <text>a 3-demethylubiquinol + S-adenosyl-L-methionine = a ubiquinol + S-adenosyl-L-homocysteine + H(+)</text>
        <dbReference type="Rhea" id="RHEA:44380"/>
        <dbReference type="Rhea" id="RHEA-COMP:9566"/>
        <dbReference type="Rhea" id="RHEA-COMP:10914"/>
        <dbReference type="ChEBI" id="CHEBI:15378"/>
        <dbReference type="ChEBI" id="CHEBI:17976"/>
        <dbReference type="ChEBI" id="CHEBI:57856"/>
        <dbReference type="ChEBI" id="CHEBI:59789"/>
        <dbReference type="ChEBI" id="CHEBI:84422"/>
        <dbReference type="EC" id="2.1.1.64"/>
    </reaction>
</comment>
<dbReference type="AlphaFoldDB" id="A0A3N1PKB7"/>
<dbReference type="SUPFAM" id="SSF53335">
    <property type="entry name" value="S-adenosyl-L-methionine-dependent methyltransferases"/>
    <property type="match status" value="1"/>
</dbReference>
<dbReference type="PANTHER" id="PTHR43464">
    <property type="entry name" value="METHYLTRANSFERASE"/>
    <property type="match status" value="1"/>
</dbReference>
<dbReference type="GO" id="GO:0010420">
    <property type="term" value="F:polyprenyldihydroxybenzoate methyltransferase activity"/>
    <property type="evidence" value="ECO:0007669"/>
    <property type="project" value="InterPro"/>
</dbReference>
<comment type="function">
    <text evidence="5">O-methyltransferase that catalyzes the 2 O-methylation steps in the ubiquinone biosynthetic pathway.</text>
</comment>
<keyword evidence="1 5" id="KW-0489">Methyltransferase</keyword>
<dbReference type="NCBIfam" id="TIGR01983">
    <property type="entry name" value="UbiG"/>
    <property type="match status" value="1"/>
</dbReference>
<dbReference type="EC" id="2.1.1.222" evidence="5"/>
<dbReference type="Pfam" id="PF08241">
    <property type="entry name" value="Methyltransf_11"/>
    <property type="match status" value="1"/>
</dbReference>
<dbReference type="Proteomes" id="UP000268033">
    <property type="component" value="Unassembled WGS sequence"/>
</dbReference>
<dbReference type="CDD" id="cd02440">
    <property type="entry name" value="AdoMet_MTases"/>
    <property type="match status" value="1"/>
</dbReference>
<proteinExistence type="inferred from homology"/>
<dbReference type="GO" id="GO:0061542">
    <property type="term" value="F:3-demethylubiquinol 3-O-methyltransferase activity"/>
    <property type="evidence" value="ECO:0007669"/>
    <property type="project" value="UniProtKB-UniRule"/>
</dbReference>
<feature type="domain" description="Methyltransferase type 11" evidence="6">
    <location>
        <begin position="54"/>
        <end position="150"/>
    </location>
</feature>
<dbReference type="RefSeq" id="WP_123421283.1">
    <property type="nucleotide sequence ID" value="NZ_JBLXAC010000004.1"/>
</dbReference>
<accession>A0A3N1PKB7</accession>
<evidence type="ECO:0000256" key="4">
    <source>
        <dbReference type="ARBA" id="ARBA00022691"/>
    </source>
</evidence>
<dbReference type="EC" id="2.1.1.64" evidence="5"/>
<organism evidence="7 8">
    <name type="scientific">Gallaecimonas pentaromativorans</name>
    <dbReference type="NCBI Taxonomy" id="584787"/>
    <lineage>
        <taxon>Bacteria</taxon>
        <taxon>Pseudomonadati</taxon>
        <taxon>Pseudomonadota</taxon>
        <taxon>Gammaproteobacteria</taxon>
        <taxon>Enterobacterales</taxon>
        <taxon>Gallaecimonadaceae</taxon>
        <taxon>Gallaecimonas</taxon>
    </lineage>
</organism>
<dbReference type="GO" id="GO:0032259">
    <property type="term" value="P:methylation"/>
    <property type="evidence" value="ECO:0007669"/>
    <property type="project" value="UniProtKB-KW"/>
</dbReference>
<dbReference type="EMBL" id="RJUL01000004">
    <property type="protein sequence ID" value="ROQ27407.1"/>
    <property type="molecule type" value="Genomic_DNA"/>
</dbReference>
<evidence type="ECO:0000313" key="8">
    <source>
        <dbReference type="Proteomes" id="UP000268033"/>
    </source>
</evidence>
<name>A0A3N1PKB7_9GAMM</name>
<dbReference type="InterPro" id="IPR029063">
    <property type="entry name" value="SAM-dependent_MTases_sf"/>
</dbReference>
<evidence type="ECO:0000259" key="6">
    <source>
        <dbReference type="Pfam" id="PF08241"/>
    </source>
</evidence>
<gene>
    <name evidence="5" type="primary">ubiG</name>
    <name evidence="7" type="ORF">EDC28_10455</name>
</gene>
<feature type="binding site" evidence="5">
    <location>
        <position position="37"/>
    </location>
    <ligand>
        <name>S-adenosyl-L-methionine</name>
        <dbReference type="ChEBI" id="CHEBI:59789"/>
    </ligand>
</feature>
<keyword evidence="8" id="KW-1185">Reference proteome</keyword>
<dbReference type="FunFam" id="3.40.50.150:FF:000028">
    <property type="entry name" value="Ubiquinone biosynthesis O-methyltransferase"/>
    <property type="match status" value="1"/>
</dbReference>
<keyword evidence="2 5" id="KW-0808">Transferase</keyword>
<keyword evidence="4 5" id="KW-0949">S-adenosyl-L-methionine</keyword>
<keyword evidence="7" id="KW-0830">Ubiquinone</keyword>
<feature type="binding site" evidence="5">
    <location>
        <position position="57"/>
    </location>
    <ligand>
        <name>S-adenosyl-L-methionine</name>
        <dbReference type="ChEBI" id="CHEBI:59789"/>
    </ligand>
</feature>
<dbReference type="STRING" id="584787.GCA_001247655_02496"/>
<dbReference type="InterPro" id="IPR013216">
    <property type="entry name" value="Methyltransf_11"/>
</dbReference>
<keyword evidence="3 5" id="KW-0831">Ubiquinone biosynthesis</keyword>
<comment type="catalytic activity">
    <reaction evidence="5">
        <text>a 3-(all-trans-polyprenyl)benzene-1,2-diol + S-adenosyl-L-methionine = a 2-methoxy-6-(all-trans-polyprenyl)phenol + S-adenosyl-L-homocysteine + H(+)</text>
        <dbReference type="Rhea" id="RHEA:31411"/>
        <dbReference type="Rhea" id="RHEA-COMP:9550"/>
        <dbReference type="Rhea" id="RHEA-COMP:9551"/>
        <dbReference type="ChEBI" id="CHEBI:15378"/>
        <dbReference type="ChEBI" id="CHEBI:57856"/>
        <dbReference type="ChEBI" id="CHEBI:59789"/>
        <dbReference type="ChEBI" id="CHEBI:62729"/>
        <dbReference type="ChEBI" id="CHEBI:62731"/>
        <dbReference type="EC" id="2.1.1.222"/>
    </reaction>
</comment>
<dbReference type="Gene3D" id="3.40.50.150">
    <property type="entry name" value="Vaccinia Virus protein VP39"/>
    <property type="match status" value="1"/>
</dbReference>
<comment type="pathway">
    <text evidence="5">Cofactor biosynthesis; ubiquinone biosynthesis.</text>
</comment>
<dbReference type="InterPro" id="IPR010233">
    <property type="entry name" value="UbiG_MeTrfase"/>
</dbReference>
<dbReference type="GO" id="GO:0102208">
    <property type="term" value="F:2-polyprenyl-6-hydroxyphenol methylase activity"/>
    <property type="evidence" value="ECO:0007669"/>
    <property type="project" value="UniProtKB-EC"/>
</dbReference>
<comment type="caution">
    <text evidence="7">The sequence shown here is derived from an EMBL/GenBank/DDBJ whole genome shotgun (WGS) entry which is preliminary data.</text>
</comment>